<dbReference type="EMBL" id="GBXM01008829">
    <property type="protein sequence ID" value="JAH99748.1"/>
    <property type="molecule type" value="Transcribed_RNA"/>
</dbReference>
<accession>A0A0E9XDK1</accession>
<reference evidence="1" key="1">
    <citation type="submission" date="2014-11" db="EMBL/GenBank/DDBJ databases">
        <authorList>
            <person name="Amaro Gonzalez C."/>
        </authorList>
    </citation>
    <scope>NUCLEOTIDE SEQUENCE</scope>
</reference>
<protein>
    <submittedName>
        <fullName evidence="1">Uncharacterized protein</fullName>
    </submittedName>
</protein>
<sequence>MSNRIKVILYQKNSFIHGYVTKSDLSVFLTTQSNECSY</sequence>
<evidence type="ECO:0000313" key="1">
    <source>
        <dbReference type="EMBL" id="JAH99748.1"/>
    </source>
</evidence>
<reference evidence="1" key="2">
    <citation type="journal article" date="2015" name="Fish Shellfish Immunol.">
        <title>Early steps in the European eel (Anguilla anguilla)-Vibrio vulnificus interaction in the gills: Role of the RtxA13 toxin.</title>
        <authorList>
            <person name="Callol A."/>
            <person name="Pajuelo D."/>
            <person name="Ebbesson L."/>
            <person name="Teles M."/>
            <person name="MacKenzie S."/>
            <person name="Amaro C."/>
        </authorList>
    </citation>
    <scope>NUCLEOTIDE SEQUENCE</scope>
</reference>
<proteinExistence type="predicted"/>
<organism evidence="1">
    <name type="scientific">Anguilla anguilla</name>
    <name type="common">European freshwater eel</name>
    <name type="synonym">Muraena anguilla</name>
    <dbReference type="NCBI Taxonomy" id="7936"/>
    <lineage>
        <taxon>Eukaryota</taxon>
        <taxon>Metazoa</taxon>
        <taxon>Chordata</taxon>
        <taxon>Craniata</taxon>
        <taxon>Vertebrata</taxon>
        <taxon>Euteleostomi</taxon>
        <taxon>Actinopterygii</taxon>
        <taxon>Neopterygii</taxon>
        <taxon>Teleostei</taxon>
        <taxon>Anguilliformes</taxon>
        <taxon>Anguillidae</taxon>
        <taxon>Anguilla</taxon>
    </lineage>
</organism>
<name>A0A0E9XDK1_ANGAN</name>
<dbReference type="AlphaFoldDB" id="A0A0E9XDK1"/>